<reference evidence="3" key="1">
    <citation type="submission" date="2017-09" db="EMBL/GenBank/DDBJ databases">
        <title>Depth-based differentiation of microbial function through sediment-hosted aquifers and enrichment of novel symbionts in the deep terrestrial subsurface.</title>
        <authorList>
            <person name="Probst A.J."/>
            <person name="Ladd B."/>
            <person name="Jarett J.K."/>
            <person name="Geller-Mcgrath D.E."/>
            <person name="Sieber C.M.K."/>
            <person name="Emerson J.B."/>
            <person name="Anantharaman K."/>
            <person name="Thomas B.C."/>
            <person name="Malmstrom R."/>
            <person name="Stieglmeier M."/>
            <person name="Klingl A."/>
            <person name="Woyke T."/>
            <person name="Ryan C.M."/>
            <person name="Banfield J.F."/>
        </authorList>
    </citation>
    <scope>NUCLEOTIDE SEQUENCE [LARGE SCALE GENOMIC DNA]</scope>
</reference>
<feature type="transmembrane region" description="Helical" evidence="1">
    <location>
        <begin position="20"/>
        <end position="42"/>
    </location>
</feature>
<evidence type="ECO:0000256" key="1">
    <source>
        <dbReference type="SAM" id="Phobius"/>
    </source>
</evidence>
<gene>
    <name evidence="2" type="ORF">COY90_00005</name>
</gene>
<dbReference type="Proteomes" id="UP000230108">
    <property type="component" value="Unassembled WGS sequence"/>
</dbReference>
<evidence type="ECO:0000313" key="2">
    <source>
        <dbReference type="EMBL" id="PIY69554.1"/>
    </source>
</evidence>
<feature type="transmembrane region" description="Helical" evidence="1">
    <location>
        <begin position="49"/>
        <end position="72"/>
    </location>
</feature>
<keyword evidence="1" id="KW-0472">Membrane</keyword>
<accession>A0A2M7QEA9</accession>
<evidence type="ECO:0000313" key="3">
    <source>
        <dbReference type="Proteomes" id="UP000230108"/>
    </source>
</evidence>
<dbReference type="AlphaFoldDB" id="A0A2M7QEA9"/>
<proteinExistence type="predicted"/>
<organism evidence="2 3">
    <name type="scientific">Candidatus Roizmanbacteria bacterium CG_4_10_14_0_8_um_filter_39_9</name>
    <dbReference type="NCBI Taxonomy" id="1974829"/>
    <lineage>
        <taxon>Bacteria</taxon>
        <taxon>Candidatus Roizmaniibacteriota</taxon>
    </lineage>
</organism>
<name>A0A2M7QEA9_9BACT</name>
<dbReference type="EMBL" id="PFLF01000001">
    <property type="protein sequence ID" value="PIY69554.1"/>
    <property type="molecule type" value="Genomic_DNA"/>
</dbReference>
<sequence>IGVSMLGMYVLYNMMSSHYSAARLTYEMAIVVPYAFGIASAAMNKKLKIIIFLLLSIQFITLISFFWILPWWHVTR</sequence>
<keyword evidence="1" id="KW-1133">Transmembrane helix</keyword>
<feature type="non-terminal residue" evidence="2">
    <location>
        <position position="1"/>
    </location>
</feature>
<comment type="caution">
    <text evidence="2">The sequence shown here is derived from an EMBL/GenBank/DDBJ whole genome shotgun (WGS) entry which is preliminary data.</text>
</comment>
<protein>
    <submittedName>
        <fullName evidence="2">Uncharacterized protein</fullName>
    </submittedName>
</protein>
<keyword evidence="1" id="KW-0812">Transmembrane</keyword>